<dbReference type="STRING" id="463025.BAU08_05665"/>
<evidence type="ECO:0000313" key="1">
    <source>
        <dbReference type="EMBL" id="ANN74590.1"/>
    </source>
</evidence>
<keyword evidence="1" id="KW-0808">Transferase</keyword>
<dbReference type="SUPFAM" id="SSF53335">
    <property type="entry name" value="S-adenosyl-L-methionine-dependent methyltransferases"/>
    <property type="match status" value="1"/>
</dbReference>
<organism evidence="1 2">
    <name type="scientific">Bordetella bronchialis</name>
    <dbReference type="NCBI Taxonomy" id="463025"/>
    <lineage>
        <taxon>Bacteria</taxon>
        <taxon>Pseudomonadati</taxon>
        <taxon>Pseudomonadota</taxon>
        <taxon>Betaproteobacteria</taxon>
        <taxon>Burkholderiales</taxon>
        <taxon>Alcaligenaceae</taxon>
        <taxon>Bordetella</taxon>
    </lineage>
</organism>
<protein>
    <submittedName>
        <fullName evidence="1">Methyltransferase</fullName>
    </submittedName>
</protein>
<dbReference type="Proteomes" id="UP000092213">
    <property type="component" value="Chromosome"/>
</dbReference>
<dbReference type="GO" id="GO:0032259">
    <property type="term" value="P:methylation"/>
    <property type="evidence" value="ECO:0007669"/>
    <property type="project" value="UniProtKB-KW"/>
</dbReference>
<sequence>MSATILDPCCGGRSFWFDPQHQNVLFGDIRSEQHTLCDGRAFNITPELNMDFRAMPFADESFRLVVFDPPHLRRAGRDSWLRAKYGLLGDDWQNDLRRGFAECFRVLKPEGLLIFKWNETQIRVSVILALANARPLFGHKSGKRVDTHWITFMKDAA</sequence>
<accession>A0A193G416</accession>
<dbReference type="Gene3D" id="3.40.50.150">
    <property type="entry name" value="Vaccinia Virus protein VP39"/>
    <property type="match status" value="1"/>
</dbReference>
<evidence type="ECO:0000313" key="2">
    <source>
        <dbReference type="Proteomes" id="UP000092213"/>
    </source>
</evidence>
<keyword evidence="1" id="KW-0489">Methyltransferase</keyword>
<proteinExistence type="predicted"/>
<gene>
    <name evidence="1" type="ORF">BAU08_05665</name>
</gene>
<dbReference type="InterPro" id="IPR029063">
    <property type="entry name" value="SAM-dependent_MTases_sf"/>
</dbReference>
<dbReference type="AlphaFoldDB" id="A0A193G416"/>
<name>A0A193G416_9BORD</name>
<reference evidence="1 2" key="1">
    <citation type="submission" date="2016-06" db="EMBL/GenBank/DDBJ databases">
        <title>Complete genome sequences of Bordetella bronchialis and Bordetella flabilis.</title>
        <authorList>
            <person name="LiPuma J.J."/>
            <person name="Spilker T."/>
        </authorList>
    </citation>
    <scope>NUCLEOTIDE SEQUENCE [LARGE SCALE GENOMIC DNA]</scope>
    <source>
        <strain evidence="1 2">AU17976</strain>
    </source>
</reference>
<dbReference type="EMBL" id="CP016171">
    <property type="protein sequence ID" value="ANN74590.1"/>
    <property type="molecule type" value="Genomic_DNA"/>
</dbReference>
<dbReference type="RefSeq" id="WP_066672587.1">
    <property type="nucleotide sequence ID" value="NZ_CP016171.1"/>
</dbReference>
<dbReference type="GO" id="GO:0008168">
    <property type="term" value="F:methyltransferase activity"/>
    <property type="evidence" value="ECO:0007669"/>
    <property type="project" value="UniProtKB-KW"/>
</dbReference>